<sequence>MMRVILSFAVLAVLAACGADGAPEAPKPKPGLSISGDARMGVVGTL</sequence>
<evidence type="ECO:0000256" key="1">
    <source>
        <dbReference type="SAM" id="SignalP"/>
    </source>
</evidence>
<proteinExistence type="predicted"/>
<dbReference type="AlphaFoldDB" id="A0A975PAY3"/>
<protein>
    <recommendedName>
        <fullName evidence="4">Argininosuccinate lyase</fullName>
    </recommendedName>
</protein>
<name>A0A975PAY3_9RHOB</name>
<evidence type="ECO:0000313" key="2">
    <source>
        <dbReference type="EMBL" id="QWK92086.1"/>
    </source>
</evidence>
<feature type="chain" id="PRO_5037217893" description="Argininosuccinate lyase" evidence="1">
    <location>
        <begin position="22"/>
        <end position="46"/>
    </location>
</feature>
<reference evidence="2" key="1">
    <citation type="submission" date="2021-06" db="EMBL/GenBank/DDBJ databases">
        <title>Direct submission.</title>
        <authorList>
            <person name="Lee C.-S."/>
            <person name="Jin L."/>
        </authorList>
    </citation>
    <scope>NUCLEOTIDE SEQUENCE</scope>
    <source>
        <strain evidence="2">Con5</strain>
    </source>
</reference>
<dbReference type="RefSeq" id="WP_215505026.1">
    <property type="nucleotide sequence ID" value="NZ_CP076361.1"/>
</dbReference>
<gene>
    <name evidence="2" type="ORF">KM031_11885</name>
</gene>
<keyword evidence="1" id="KW-0732">Signal</keyword>
<dbReference type="Proteomes" id="UP000679352">
    <property type="component" value="Chromosome"/>
</dbReference>
<dbReference type="EMBL" id="CP076361">
    <property type="protein sequence ID" value="QWK92086.1"/>
    <property type="molecule type" value="Genomic_DNA"/>
</dbReference>
<keyword evidence="3" id="KW-1185">Reference proteome</keyword>
<dbReference type="KEGG" id="gfu:KM031_11885"/>
<accession>A0A975PAY3</accession>
<dbReference type="PROSITE" id="PS51257">
    <property type="entry name" value="PROKAR_LIPOPROTEIN"/>
    <property type="match status" value="1"/>
</dbReference>
<feature type="signal peptide" evidence="1">
    <location>
        <begin position="1"/>
        <end position="21"/>
    </location>
</feature>
<evidence type="ECO:0008006" key="4">
    <source>
        <dbReference type="Google" id="ProtNLM"/>
    </source>
</evidence>
<evidence type="ECO:0000313" key="3">
    <source>
        <dbReference type="Proteomes" id="UP000679352"/>
    </source>
</evidence>
<organism evidence="2 3">
    <name type="scientific">Gemmobacter fulvus</name>
    <dbReference type="NCBI Taxonomy" id="2840474"/>
    <lineage>
        <taxon>Bacteria</taxon>
        <taxon>Pseudomonadati</taxon>
        <taxon>Pseudomonadota</taxon>
        <taxon>Alphaproteobacteria</taxon>
        <taxon>Rhodobacterales</taxon>
        <taxon>Paracoccaceae</taxon>
        <taxon>Gemmobacter</taxon>
    </lineage>
</organism>